<accession>Q5NB13</accession>
<sequence>MAINDAQRLRGRGGGRQMRRVEEGRRGRHREEGSIGREGEDLKWRGLPPLPSINNAEQERGVAACSVLPISLGAFHRASRLHCRKRPAPCRGTA</sequence>
<feature type="compositionally biased region" description="Basic and acidic residues" evidence="1">
    <location>
        <begin position="19"/>
        <end position="44"/>
    </location>
</feature>
<gene>
    <name evidence="2" type="primary">P0511C01.14</name>
</gene>
<evidence type="ECO:0000256" key="1">
    <source>
        <dbReference type="SAM" id="MobiDB-lite"/>
    </source>
</evidence>
<name>Q5NB13_ORYSJ</name>
<proteinExistence type="predicted"/>
<reference evidence="2" key="1">
    <citation type="journal article" date="2002" name="Nature">
        <title>The genome sequence and structure of rice chromosome 1.</title>
        <authorList>
            <person name="Sasaki T."/>
            <person name="Matsumoto T."/>
            <person name="Yamamoto K."/>
            <person name="Sakata K."/>
            <person name="Baba T."/>
            <person name="Katayose Y."/>
            <person name="Wu J."/>
            <person name="Niimura Y."/>
            <person name="Cheng Z."/>
            <person name="Nagamura Y."/>
            <person name="Antonio B.A."/>
            <person name="Kanamori H."/>
            <person name="Hosokawa S."/>
            <person name="Masukawa M."/>
            <person name="Arikawa K."/>
            <person name="Chiden Y."/>
            <person name="Hayashi M."/>
            <person name="Okamoto M."/>
            <person name="Ando T."/>
            <person name="Aoki H."/>
            <person name="Arita K."/>
            <person name="Hamada M."/>
            <person name="Harada C."/>
            <person name="Hijishita S."/>
            <person name="Honda M."/>
            <person name="Ichikawa Y."/>
            <person name="Idonuma A."/>
            <person name="Iijima M."/>
            <person name="Ikeda M."/>
            <person name="Ikeno M."/>
            <person name="Itoh S."/>
            <person name="Itoh T."/>
            <person name="Itoh Y."/>
            <person name="Itoh Y."/>
            <person name="Iwabuchi A."/>
            <person name="Kamiya K."/>
            <person name="Karasawa W."/>
            <person name="Katagiri S."/>
            <person name="Kikuta A."/>
            <person name="Kobayashi N."/>
            <person name="Kono I."/>
            <person name="Machita K."/>
            <person name="Maehara T."/>
            <person name="Mizuno H."/>
            <person name="Mizubayashi T."/>
            <person name="Mukai Y."/>
            <person name="Nagasaki H."/>
            <person name="Nakashima M."/>
            <person name="Nakama Y."/>
            <person name="Nakamichi Y."/>
            <person name="Nakamura M."/>
            <person name="Namiki N."/>
            <person name="Negishi M."/>
            <person name="Ohta I."/>
            <person name="Ono N."/>
            <person name="Saji S."/>
            <person name="Sakai K."/>
            <person name="Shibata M."/>
            <person name="Shimokawa T."/>
            <person name="Shomura A."/>
            <person name="Song J."/>
            <person name="Takazaki Y."/>
            <person name="Terasawa K."/>
            <person name="Tsuji K."/>
            <person name="Waki K."/>
            <person name="Yamagata H."/>
            <person name="Yamane H."/>
            <person name="Yoshiki S."/>
            <person name="Yoshihara R."/>
            <person name="Yukawa K."/>
            <person name="Zhong H."/>
            <person name="Iwama H."/>
            <person name="Endo T."/>
            <person name="Ito H."/>
            <person name="Hahn J.H."/>
            <person name="Kim H.I."/>
            <person name="Eun M.Y."/>
            <person name="Yano M."/>
            <person name="Jiang J."/>
            <person name="Gojobori T."/>
        </authorList>
    </citation>
    <scope>NUCLEOTIDE SEQUENCE [LARGE SCALE GENOMIC DNA]</scope>
</reference>
<dbReference type="Proteomes" id="UP000817658">
    <property type="component" value="Chromosome 1"/>
</dbReference>
<dbReference type="AlphaFoldDB" id="Q5NB13"/>
<organism evidence="2">
    <name type="scientific">Oryza sativa subsp. japonica</name>
    <name type="common">Rice</name>
    <dbReference type="NCBI Taxonomy" id="39947"/>
    <lineage>
        <taxon>Eukaryota</taxon>
        <taxon>Viridiplantae</taxon>
        <taxon>Streptophyta</taxon>
        <taxon>Embryophyta</taxon>
        <taxon>Tracheophyta</taxon>
        <taxon>Spermatophyta</taxon>
        <taxon>Magnoliopsida</taxon>
        <taxon>Liliopsida</taxon>
        <taxon>Poales</taxon>
        <taxon>Poaceae</taxon>
        <taxon>BOP clade</taxon>
        <taxon>Oryzoideae</taxon>
        <taxon>Oryzeae</taxon>
        <taxon>Oryzinae</taxon>
        <taxon>Oryza</taxon>
        <taxon>Oryza sativa</taxon>
    </lineage>
</organism>
<dbReference type="EMBL" id="AP002070">
    <property type="protein sequence ID" value="BAD81339.1"/>
    <property type="molecule type" value="Genomic_DNA"/>
</dbReference>
<protein>
    <submittedName>
        <fullName evidence="2">Uncharacterized protein P0511C01.14</fullName>
    </submittedName>
</protein>
<evidence type="ECO:0000313" key="2">
    <source>
        <dbReference type="EMBL" id="BAD81339.1"/>
    </source>
</evidence>
<feature type="region of interest" description="Disordered" evidence="1">
    <location>
        <begin position="1"/>
        <end position="47"/>
    </location>
</feature>